<feature type="domain" description="TRPM-like" evidence="11">
    <location>
        <begin position="412"/>
        <end position="667"/>
    </location>
</feature>
<dbReference type="GO" id="GO:0016925">
    <property type="term" value="P:protein sumoylation"/>
    <property type="evidence" value="ECO:0007669"/>
    <property type="project" value="Ensembl"/>
</dbReference>
<keyword evidence="4 8" id="KW-1133">Transmembrane helix</keyword>
<dbReference type="GO" id="GO:0005509">
    <property type="term" value="F:calcium ion binding"/>
    <property type="evidence" value="ECO:0007669"/>
    <property type="project" value="Ensembl"/>
</dbReference>
<keyword evidence="3 8" id="KW-0812">Transmembrane</keyword>
<feature type="transmembrane region" description="Helical" evidence="8">
    <location>
        <begin position="870"/>
        <end position="889"/>
    </location>
</feature>
<evidence type="ECO:0000313" key="12">
    <source>
        <dbReference type="Ensembl" id="ENSPTXP00000024225.1"/>
    </source>
</evidence>
<evidence type="ECO:0000256" key="4">
    <source>
        <dbReference type="ARBA" id="ARBA00022989"/>
    </source>
</evidence>
<dbReference type="GeneTree" id="ENSGT00940000158693"/>
<feature type="transmembrane region" description="Helical" evidence="8">
    <location>
        <begin position="846"/>
        <end position="864"/>
    </location>
</feature>
<feature type="transmembrane region" description="Helical" evidence="8">
    <location>
        <begin position="688"/>
        <end position="708"/>
    </location>
</feature>
<name>A0A670ZN97_PSETE</name>
<keyword evidence="2" id="KW-0813">Transport</keyword>
<keyword evidence="6 8" id="KW-0472">Membrane</keyword>
<evidence type="ECO:0000256" key="2">
    <source>
        <dbReference type="ARBA" id="ARBA00022448"/>
    </source>
</evidence>
<keyword evidence="5" id="KW-0406">Ion transport</keyword>
<sequence>MATSDQKDQVWIPKYFKKKVCTTFIEQPNDTGASNFCQCGSTRKNHTSVAIEDAFGAAIVSKWDSAQHTTERPTDAYGEVEFLGTSRRPSKFIRLSDSSDPANAYALVTNHWKIPHPNLVVSVVGGEGEGPVKAWLKDVLRKGLVKAAQSTGAWIMTSGLQAGVGRYVGEAVRDHAMASTSRSTHVVAMGIAPWGIVEQHHCLVNPKGSFPARYPRTNPVSPFCPLDANHSAFFLVDNGTLGRAGGETAFRARLERYIAQQKVGAGGEGSIEIPVLLLLISGDSAIFKRVSEAVHASIPCLLLAGSGGAADCLAELLEETQPGESLKTLAMKKMQGKFPDNDLEELAEQVESIGNLRELVTVYSDQEGLEEFETVLLKALVKACKRSSKATCYLDELRLAVAWNRVDIASTELFRGDILWEPSLLENPMRDALLGNRTDLVRLFVENGLDVGQFLTWGKLEQLYAGSPKVSLLHQLLERCHGTGSEPSTSPEDFLLKQSLPDCHLSHVAFILHELLGNVCAPFYAGLYPTGHRGIGKKGLLLNGDFTYQNELSPNPWTDLFIWAVLLNRKEMAIYFWEMAPDAVAGALAAAQILRELSHLETETEEAAAMKDLAMHFENLAIGVFNECYRNSEPRAYKLLVRCSHLWGGATILHLAHQADARLFFAQDGVQSLLTQNWWGEMDRSTSVWKLLLTFFCPPLIFSELITFRNMDDDLRLDSLEQFELDSLDTDVKSTIGDMLSESLEPPSPLSVRQLWLRRWHQFWMAPVTAFLGNVVMYLLFLFLFSYVLLLDFDPPPPKGPSGTEIVLYIWVFTLVCEEVRQGCFVGSRPLLQRVQQYFLDTWNQFDITALLLFMVGLVCRLFPSSYESGRTILCLDFMIFTLRLIHIFAVNKQLGPKMIIVGKMMKDVFFFLFFLGVWLVAYGVTTEGLLLPHDRRIPWIFRRVFYRPYLQIFGQIPLGEIDAAQITASNCTYDPLAILMEDANPCTNTYANWLVLILLVIFLLVANILLLNLLIAMFSYTFSKVQGNSDIYWKSQRYNLILEYHSRPALAPPFILISHLHLLCKRHIHKVQSAKRRDFLLELSDIQNRRLLTWESVQKENYLVSQARQKRDSDTERLRRTSQKVDQVLKQLSDIKESERRLKTLEMQMEYCTSALSWIVDILAQSDIAKGKQVPPIQKKD</sequence>
<dbReference type="GO" id="GO:0005783">
    <property type="term" value="C:endoplasmic reticulum"/>
    <property type="evidence" value="ECO:0007669"/>
    <property type="project" value="Ensembl"/>
</dbReference>
<reference evidence="12" key="2">
    <citation type="submission" date="2025-09" db="UniProtKB">
        <authorList>
            <consortium name="Ensembl"/>
        </authorList>
    </citation>
    <scope>IDENTIFICATION</scope>
</reference>
<feature type="transmembrane region" description="Helical" evidence="8">
    <location>
        <begin position="763"/>
        <end position="786"/>
    </location>
</feature>
<dbReference type="Proteomes" id="UP000472273">
    <property type="component" value="Unplaced"/>
</dbReference>
<dbReference type="GO" id="GO:0005227">
    <property type="term" value="F:calcium-activated cation channel activity"/>
    <property type="evidence" value="ECO:0007669"/>
    <property type="project" value="Ensembl"/>
</dbReference>
<proteinExistence type="predicted"/>
<dbReference type="InterPro" id="IPR005821">
    <property type="entry name" value="Ion_trans_dom"/>
</dbReference>
<dbReference type="PANTHER" id="PTHR13800:SF6">
    <property type="entry name" value="TRANSIENT RECEPTOR POTENTIAL CATION CHANNEL SUBFAMILY M MEMBER 4"/>
    <property type="match status" value="1"/>
</dbReference>
<dbReference type="Pfam" id="PF25508">
    <property type="entry name" value="TRPM2"/>
    <property type="match status" value="1"/>
</dbReference>
<dbReference type="GeneID" id="113442835"/>
<keyword evidence="7" id="KW-0407">Ion channel</keyword>
<feature type="domain" description="TRPM SLOG" evidence="10">
    <location>
        <begin position="91"/>
        <end position="329"/>
    </location>
</feature>
<dbReference type="Ensembl" id="ENSPTXT00000024974.1">
    <property type="protein sequence ID" value="ENSPTXP00000024225.1"/>
    <property type="gene ID" value="ENSPTXG00000016830.1"/>
</dbReference>
<dbReference type="Pfam" id="PF18139">
    <property type="entry name" value="LSDAT_euk"/>
    <property type="match status" value="1"/>
</dbReference>
<dbReference type="InterPro" id="IPR050927">
    <property type="entry name" value="TRPM"/>
</dbReference>
<dbReference type="GO" id="GO:0005886">
    <property type="term" value="C:plasma membrane"/>
    <property type="evidence" value="ECO:0007669"/>
    <property type="project" value="Ensembl"/>
</dbReference>
<gene>
    <name evidence="12" type="primary">TRPM4</name>
</gene>
<dbReference type="GO" id="GO:0002724">
    <property type="term" value="P:regulation of T cell cytokine production"/>
    <property type="evidence" value="ECO:0007669"/>
    <property type="project" value="Ensembl"/>
</dbReference>
<dbReference type="GO" id="GO:0086048">
    <property type="term" value="P:membrane depolarization during bundle of His cell action potential"/>
    <property type="evidence" value="ECO:0007669"/>
    <property type="project" value="Ensembl"/>
</dbReference>
<dbReference type="GO" id="GO:0008284">
    <property type="term" value="P:positive regulation of cell population proliferation"/>
    <property type="evidence" value="ECO:0007669"/>
    <property type="project" value="Ensembl"/>
</dbReference>
<dbReference type="GO" id="GO:0034706">
    <property type="term" value="C:sodium channel complex"/>
    <property type="evidence" value="ECO:0007669"/>
    <property type="project" value="Ensembl"/>
</dbReference>
<accession>A0A670ZN97</accession>
<dbReference type="GO" id="GO:0051289">
    <property type="term" value="P:protein homotetramerization"/>
    <property type="evidence" value="ECO:0007669"/>
    <property type="project" value="Ensembl"/>
</dbReference>
<evidence type="ECO:0000313" key="13">
    <source>
        <dbReference type="Proteomes" id="UP000472273"/>
    </source>
</evidence>
<evidence type="ECO:0000256" key="1">
    <source>
        <dbReference type="ARBA" id="ARBA00004141"/>
    </source>
</evidence>
<dbReference type="GO" id="GO:0098911">
    <property type="term" value="P:regulation of ventricular cardiac muscle cell action potential"/>
    <property type="evidence" value="ECO:0007669"/>
    <property type="project" value="Ensembl"/>
</dbReference>
<dbReference type="InterPro" id="IPR057366">
    <property type="entry name" value="TRPM-like"/>
</dbReference>
<evidence type="ECO:0000259" key="9">
    <source>
        <dbReference type="Pfam" id="PF00520"/>
    </source>
</evidence>
<dbReference type="OMA" id="WRGDRED"/>
<evidence type="ECO:0000256" key="7">
    <source>
        <dbReference type="ARBA" id="ARBA00023303"/>
    </source>
</evidence>
<dbReference type="GO" id="GO:0071318">
    <property type="term" value="P:cellular response to ATP"/>
    <property type="evidence" value="ECO:0007669"/>
    <property type="project" value="Ensembl"/>
</dbReference>
<evidence type="ECO:0000256" key="6">
    <source>
        <dbReference type="ARBA" id="ARBA00023136"/>
    </source>
</evidence>
<dbReference type="KEGG" id="ptex:113442835"/>
<dbReference type="GO" id="GO:0086045">
    <property type="term" value="P:membrane depolarization during AV node cell action potential"/>
    <property type="evidence" value="ECO:0007669"/>
    <property type="project" value="Ensembl"/>
</dbReference>
<dbReference type="GO" id="GO:0002407">
    <property type="term" value="P:dendritic cell chemotaxis"/>
    <property type="evidence" value="ECO:0007669"/>
    <property type="project" value="Ensembl"/>
</dbReference>
<dbReference type="RefSeq" id="XP_026566430.1">
    <property type="nucleotide sequence ID" value="XM_026710645.1"/>
</dbReference>
<dbReference type="GO" id="GO:0005524">
    <property type="term" value="F:ATP binding"/>
    <property type="evidence" value="ECO:0007669"/>
    <property type="project" value="Ensembl"/>
</dbReference>
<dbReference type="AlphaFoldDB" id="A0A670ZN97"/>
<evidence type="ECO:0000256" key="3">
    <source>
        <dbReference type="ARBA" id="ARBA00022692"/>
    </source>
</evidence>
<feature type="transmembrane region" description="Helical" evidence="8">
    <location>
        <begin position="991"/>
        <end position="1016"/>
    </location>
</feature>
<evidence type="ECO:0000259" key="10">
    <source>
        <dbReference type="Pfam" id="PF18139"/>
    </source>
</evidence>
<dbReference type="InterPro" id="IPR041491">
    <property type="entry name" value="TRPM_SLOG"/>
</dbReference>
<organism evidence="12 13">
    <name type="scientific">Pseudonaja textilis</name>
    <name type="common">Eastern brown snake</name>
    <dbReference type="NCBI Taxonomy" id="8673"/>
    <lineage>
        <taxon>Eukaryota</taxon>
        <taxon>Metazoa</taxon>
        <taxon>Chordata</taxon>
        <taxon>Craniata</taxon>
        <taxon>Vertebrata</taxon>
        <taxon>Euteleostomi</taxon>
        <taxon>Lepidosauria</taxon>
        <taxon>Squamata</taxon>
        <taxon>Bifurcata</taxon>
        <taxon>Unidentata</taxon>
        <taxon>Episquamata</taxon>
        <taxon>Toxicofera</taxon>
        <taxon>Serpentes</taxon>
        <taxon>Colubroidea</taxon>
        <taxon>Elapidae</taxon>
        <taxon>Hydrophiinae</taxon>
        <taxon>Pseudonaja</taxon>
    </lineage>
</organism>
<feature type="domain" description="Ion transport" evidence="9">
    <location>
        <begin position="777"/>
        <end position="1028"/>
    </location>
</feature>
<dbReference type="PANTHER" id="PTHR13800">
    <property type="entry name" value="TRANSIENT RECEPTOR POTENTIAL CATION CHANNEL, SUBFAMILY M, MEMBER 6"/>
    <property type="match status" value="1"/>
</dbReference>
<evidence type="ECO:0000256" key="5">
    <source>
        <dbReference type="ARBA" id="ARBA00023065"/>
    </source>
</evidence>
<dbReference type="GO" id="GO:0098719">
    <property type="term" value="P:sodium ion import across plasma membrane"/>
    <property type="evidence" value="ECO:0007669"/>
    <property type="project" value="Ensembl"/>
</dbReference>
<dbReference type="GO" id="GO:0099604">
    <property type="term" value="F:ligand-gated calcium channel activity"/>
    <property type="evidence" value="ECO:0007669"/>
    <property type="project" value="TreeGrafter"/>
</dbReference>
<feature type="transmembrane region" description="Helical" evidence="8">
    <location>
        <begin position="909"/>
        <end position="926"/>
    </location>
</feature>
<dbReference type="GO" id="GO:0005654">
    <property type="term" value="C:nucleoplasm"/>
    <property type="evidence" value="ECO:0007669"/>
    <property type="project" value="Ensembl"/>
</dbReference>
<dbReference type="GO" id="GO:0086047">
    <property type="term" value="P:membrane depolarization during Purkinje myocyte cell action potential"/>
    <property type="evidence" value="ECO:0007669"/>
    <property type="project" value="Ensembl"/>
</dbReference>
<dbReference type="GO" id="GO:0005794">
    <property type="term" value="C:Golgi apparatus"/>
    <property type="evidence" value="ECO:0007669"/>
    <property type="project" value="Ensembl"/>
</dbReference>
<dbReference type="OrthoDB" id="310870at2759"/>
<dbReference type="GO" id="GO:0086091">
    <property type="term" value="P:regulation of heart rate by cardiac conduction"/>
    <property type="evidence" value="ECO:0007669"/>
    <property type="project" value="Ensembl"/>
</dbReference>
<protein>
    <submittedName>
        <fullName evidence="12">Transient receptor potential cation channel subfamily M member 4</fullName>
    </submittedName>
</protein>
<dbReference type="GO" id="GO:0090263">
    <property type="term" value="P:positive regulation of canonical Wnt signaling pathway"/>
    <property type="evidence" value="ECO:0007669"/>
    <property type="project" value="Ensembl"/>
</dbReference>
<evidence type="ECO:0000256" key="8">
    <source>
        <dbReference type="SAM" id="Phobius"/>
    </source>
</evidence>
<keyword evidence="13" id="KW-1185">Reference proteome</keyword>
<evidence type="ECO:0000259" key="11">
    <source>
        <dbReference type="Pfam" id="PF25508"/>
    </source>
</evidence>
<reference evidence="12" key="1">
    <citation type="submission" date="2025-08" db="UniProtKB">
        <authorList>
            <consortium name="Ensembl"/>
        </authorList>
    </citation>
    <scope>IDENTIFICATION</scope>
</reference>
<comment type="subcellular location">
    <subcellularLocation>
        <location evidence="1">Membrane</location>
        <topology evidence="1">Multi-pass membrane protein</topology>
    </subcellularLocation>
</comment>
<dbReference type="CTD" id="54795"/>
<dbReference type="Pfam" id="PF00520">
    <property type="entry name" value="Ion_trans"/>
    <property type="match status" value="1"/>
</dbReference>